<dbReference type="SMART" id="SM00130">
    <property type="entry name" value="KR"/>
    <property type="match status" value="1"/>
</dbReference>
<name>A0AA88YQR0_PINIB</name>
<keyword evidence="6" id="KW-1185">Reference proteome</keyword>
<dbReference type="InterPro" id="IPR050759">
    <property type="entry name" value="Serine_protease_kringle"/>
</dbReference>
<feature type="non-terminal residue" evidence="5">
    <location>
        <position position="1"/>
    </location>
</feature>
<dbReference type="PRINTS" id="PR00018">
    <property type="entry name" value="KRINGLE"/>
</dbReference>
<dbReference type="Proteomes" id="UP001186944">
    <property type="component" value="Unassembled WGS sequence"/>
</dbReference>
<dbReference type="PANTHER" id="PTHR24261">
    <property type="entry name" value="PLASMINOGEN-RELATED"/>
    <property type="match status" value="1"/>
</dbReference>
<protein>
    <recommendedName>
        <fullName evidence="4">Kringle domain-containing protein</fullName>
    </recommendedName>
</protein>
<keyword evidence="2" id="KW-1015">Disulfide bond</keyword>
<dbReference type="Gene3D" id="2.40.20.10">
    <property type="entry name" value="Plasminogen Kringle 4"/>
    <property type="match status" value="1"/>
</dbReference>
<evidence type="ECO:0000313" key="6">
    <source>
        <dbReference type="Proteomes" id="UP001186944"/>
    </source>
</evidence>
<organism evidence="5 6">
    <name type="scientific">Pinctada imbricata</name>
    <name type="common">Atlantic pearl-oyster</name>
    <name type="synonym">Pinctada martensii</name>
    <dbReference type="NCBI Taxonomy" id="66713"/>
    <lineage>
        <taxon>Eukaryota</taxon>
        <taxon>Metazoa</taxon>
        <taxon>Spiralia</taxon>
        <taxon>Lophotrochozoa</taxon>
        <taxon>Mollusca</taxon>
        <taxon>Bivalvia</taxon>
        <taxon>Autobranchia</taxon>
        <taxon>Pteriomorphia</taxon>
        <taxon>Pterioida</taxon>
        <taxon>Pterioidea</taxon>
        <taxon>Pteriidae</taxon>
        <taxon>Pinctada</taxon>
    </lineage>
</organism>
<dbReference type="PROSITE" id="PS50070">
    <property type="entry name" value="KRINGLE_2"/>
    <property type="match status" value="1"/>
</dbReference>
<keyword evidence="1 3" id="KW-0420">Kringle</keyword>
<dbReference type="SUPFAM" id="SSF57440">
    <property type="entry name" value="Kringle-like"/>
    <property type="match status" value="1"/>
</dbReference>
<accession>A0AA88YQR0</accession>
<dbReference type="InterPro" id="IPR000001">
    <property type="entry name" value="Kringle"/>
</dbReference>
<dbReference type="AlphaFoldDB" id="A0AA88YQR0"/>
<reference evidence="5" key="1">
    <citation type="submission" date="2019-08" db="EMBL/GenBank/DDBJ databases">
        <title>The improved chromosome-level genome for the pearl oyster Pinctada fucata martensii using PacBio sequencing and Hi-C.</title>
        <authorList>
            <person name="Zheng Z."/>
        </authorList>
    </citation>
    <scope>NUCLEOTIDE SEQUENCE</scope>
    <source>
        <strain evidence="5">ZZ-2019</strain>
        <tissue evidence="5">Adductor muscle</tissue>
    </source>
</reference>
<feature type="domain" description="Kringle" evidence="4">
    <location>
        <begin position="77"/>
        <end position="155"/>
    </location>
</feature>
<comment type="caution">
    <text evidence="3">Lacks conserved residue(s) required for the propagation of feature annotation.</text>
</comment>
<evidence type="ECO:0000313" key="5">
    <source>
        <dbReference type="EMBL" id="KAK3105903.1"/>
    </source>
</evidence>
<dbReference type="InterPro" id="IPR035976">
    <property type="entry name" value="Sushi/SCR/CCP_sf"/>
</dbReference>
<dbReference type="Pfam" id="PF00051">
    <property type="entry name" value="Kringle"/>
    <property type="match status" value="1"/>
</dbReference>
<dbReference type="SUPFAM" id="SSF57535">
    <property type="entry name" value="Complement control module/SCR domain"/>
    <property type="match status" value="1"/>
</dbReference>
<dbReference type="EMBL" id="VSWD01000003">
    <property type="protein sequence ID" value="KAK3105903.1"/>
    <property type="molecule type" value="Genomic_DNA"/>
</dbReference>
<dbReference type="InterPro" id="IPR013806">
    <property type="entry name" value="Kringle-like"/>
</dbReference>
<evidence type="ECO:0000256" key="1">
    <source>
        <dbReference type="ARBA" id="ARBA00022572"/>
    </source>
</evidence>
<evidence type="ECO:0000259" key="4">
    <source>
        <dbReference type="PROSITE" id="PS50070"/>
    </source>
</evidence>
<dbReference type="InterPro" id="IPR038178">
    <property type="entry name" value="Kringle_sf"/>
</dbReference>
<proteinExistence type="predicted"/>
<dbReference type="PANTHER" id="PTHR24261:SF7">
    <property type="entry name" value="KRINGLE DOMAIN-CONTAINING PROTEIN"/>
    <property type="match status" value="1"/>
</dbReference>
<comment type="caution">
    <text evidence="5">The sequence shown here is derived from an EMBL/GenBank/DDBJ whole genome shotgun (WGS) entry which is preliminary data.</text>
</comment>
<gene>
    <name evidence="5" type="ORF">FSP39_008229</name>
</gene>
<sequence length="158" mass="17528">CGESSMKVHTDDQCLVMDAIPRHDTILGSKINYQCASLLTSLPSAQIDYCPVQICTSNGTWTNVSLSCASNECFEIGLSEKYRGKRSCTTSGIPCQPWASQSPHSHKYNDSAYFPGENITEIAGYCRDPDGRFGQPWCYTSQSNVEWEHCDVPYCSSM</sequence>
<evidence type="ECO:0000256" key="3">
    <source>
        <dbReference type="PROSITE-ProRule" id="PRU00121"/>
    </source>
</evidence>
<dbReference type="CDD" id="cd00108">
    <property type="entry name" value="KR"/>
    <property type="match status" value="1"/>
</dbReference>
<evidence type="ECO:0000256" key="2">
    <source>
        <dbReference type="ARBA" id="ARBA00023157"/>
    </source>
</evidence>